<feature type="compositionally biased region" description="Polar residues" evidence="1">
    <location>
        <begin position="36"/>
        <end position="48"/>
    </location>
</feature>
<dbReference type="OrthoDB" id="6777263at2759"/>
<evidence type="ECO:0000259" key="2">
    <source>
        <dbReference type="Pfam" id="PF16275"/>
    </source>
</evidence>
<feature type="domain" description="Splicing factor 1 helix-hairpin" evidence="2">
    <location>
        <begin position="34"/>
        <end position="87"/>
    </location>
</feature>
<dbReference type="Pfam" id="PF16275">
    <property type="entry name" value="SF1-HH"/>
    <property type="match status" value="1"/>
</dbReference>
<gene>
    <name evidence="3" type="ORF">L873DRAFT_1800307</name>
</gene>
<feature type="region of interest" description="Disordered" evidence="1">
    <location>
        <begin position="27"/>
        <end position="48"/>
    </location>
</feature>
<keyword evidence="4" id="KW-1185">Reference proteome</keyword>
<dbReference type="STRING" id="1336337.A0A3N4JZL2"/>
<evidence type="ECO:0000313" key="3">
    <source>
        <dbReference type="EMBL" id="RPB03796.1"/>
    </source>
</evidence>
<name>A0A3N4JZL2_9PEZI</name>
<evidence type="ECO:0000313" key="4">
    <source>
        <dbReference type="Proteomes" id="UP000276215"/>
    </source>
</evidence>
<reference evidence="3 4" key="1">
    <citation type="journal article" date="2018" name="Nat. Ecol. Evol.">
        <title>Pezizomycetes genomes reveal the molecular basis of ectomycorrhizal truffle lifestyle.</title>
        <authorList>
            <person name="Murat C."/>
            <person name="Payen T."/>
            <person name="Noel B."/>
            <person name="Kuo A."/>
            <person name="Morin E."/>
            <person name="Chen J."/>
            <person name="Kohler A."/>
            <person name="Krizsan K."/>
            <person name="Balestrini R."/>
            <person name="Da Silva C."/>
            <person name="Montanini B."/>
            <person name="Hainaut M."/>
            <person name="Levati E."/>
            <person name="Barry K.W."/>
            <person name="Belfiori B."/>
            <person name="Cichocki N."/>
            <person name="Clum A."/>
            <person name="Dockter R.B."/>
            <person name="Fauchery L."/>
            <person name="Guy J."/>
            <person name="Iotti M."/>
            <person name="Le Tacon F."/>
            <person name="Lindquist E.A."/>
            <person name="Lipzen A."/>
            <person name="Malagnac F."/>
            <person name="Mello A."/>
            <person name="Molinier V."/>
            <person name="Miyauchi S."/>
            <person name="Poulain J."/>
            <person name="Riccioni C."/>
            <person name="Rubini A."/>
            <person name="Sitrit Y."/>
            <person name="Splivallo R."/>
            <person name="Traeger S."/>
            <person name="Wang M."/>
            <person name="Zifcakova L."/>
            <person name="Wipf D."/>
            <person name="Zambonelli A."/>
            <person name="Paolocci F."/>
            <person name="Nowrousian M."/>
            <person name="Ottonello S."/>
            <person name="Baldrian P."/>
            <person name="Spatafora J.W."/>
            <person name="Henrissat B."/>
            <person name="Nagy L.G."/>
            <person name="Aury J.M."/>
            <person name="Wincker P."/>
            <person name="Grigoriev I.V."/>
            <person name="Bonfante P."/>
            <person name="Martin F.M."/>
        </authorList>
    </citation>
    <scope>NUCLEOTIDE SEQUENCE [LARGE SCALE GENOMIC DNA]</scope>
    <source>
        <strain evidence="3 4">120613-1</strain>
    </source>
</reference>
<dbReference type="EMBL" id="ML120361">
    <property type="protein sequence ID" value="RPB03796.1"/>
    <property type="molecule type" value="Genomic_DNA"/>
</dbReference>
<dbReference type="InterPro" id="IPR032570">
    <property type="entry name" value="SF1-HH"/>
</dbReference>
<proteinExistence type="predicted"/>
<accession>A0A3N4JZL2</accession>
<dbReference type="Proteomes" id="UP000276215">
    <property type="component" value="Unassembled WGS sequence"/>
</dbReference>
<sequence length="115" mass="13190">MVLDSSVSKTPHNLEFSNLYLESEEAMSCGQEKQRSGTAQKHSNDFSIDSLPTSIPSCMSLENTDMYILKVRIEEITQKLSKNLVVSNDKYHYRKLVAMYEKVYVPVGNYLEINF</sequence>
<organism evidence="3 4">
    <name type="scientific">Choiromyces venosus 120613-1</name>
    <dbReference type="NCBI Taxonomy" id="1336337"/>
    <lineage>
        <taxon>Eukaryota</taxon>
        <taxon>Fungi</taxon>
        <taxon>Dikarya</taxon>
        <taxon>Ascomycota</taxon>
        <taxon>Pezizomycotina</taxon>
        <taxon>Pezizomycetes</taxon>
        <taxon>Pezizales</taxon>
        <taxon>Tuberaceae</taxon>
        <taxon>Choiromyces</taxon>
    </lineage>
</organism>
<protein>
    <recommendedName>
        <fullName evidence="2">Splicing factor 1 helix-hairpin domain-containing protein</fullName>
    </recommendedName>
</protein>
<evidence type="ECO:0000256" key="1">
    <source>
        <dbReference type="SAM" id="MobiDB-lite"/>
    </source>
</evidence>
<feature type="non-terminal residue" evidence="3">
    <location>
        <position position="115"/>
    </location>
</feature>
<dbReference type="AlphaFoldDB" id="A0A3N4JZL2"/>